<dbReference type="AlphaFoldDB" id="A0AAW1NXQ5"/>
<dbReference type="Gene3D" id="2.30.30.30">
    <property type="match status" value="1"/>
</dbReference>
<dbReference type="Proteomes" id="UP001465755">
    <property type="component" value="Unassembled WGS sequence"/>
</dbReference>
<evidence type="ECO:0000256" key="1">
    <source>
        <dbReference type="ARBA" id="ARBA00010618"/>
    </source>
</evidence>
<evidence type="ECO:0000256" key="3">
    <source>
        <dbReference type="ARBA" id="ARBA00023274"/>
    </source>
</evidence>
<dbReference type="InterPro" id="IPR041988">
    <property type="entry name" value="Ribosomal_uL24_KOW"/>
</dbReference>
<dbReference type="SMART" id="SM00739">
    <property type="entry name" value="KOW"/>
    <property type="match status" value="1"/>
</dbReference>
<evidence type="ECO:0000313" key="6">
    <source>
        <dbReference type="EMBL" id="KAK9798588.1"/>
    </source>
</evidence>
<dbReference type="GO" id="GO:1990904">
    <property type="term" value="C:ribonucleoprotein complex"/>
    <property type="evidence" value="ECO:0007669"/>
    <property type="project" value="UniProtKB-KW"/>
</dbReference>
<dbReference type="InterPro" id="IPR005824">
    <property type="entry name" value="KOW"/>
</dbReference>
<dbReference type="GO" id="GO:0006412">
    <property type="term" value="P:translation"/>
    <property type="evidence" value="ECO:0007669"/>
    <property type="project" value="InterPro"/>
</dbReference>
<evidence type="ECO:0000259" key="5">
    <source>
        <dbReference type="SMART" id="SM00739"/>
    </source>
</evidence>
<dbReference type="Pfam" id="PF17136">
    <property type="entry name" value="ribosomal_L24"/>
    <property type="match status" value="1"/>
</dbReference>
<reference evidence="6 7" key="1">
    <citation type="journal article" date="2024" name="Nat. Commun.">
        <title>Phylogenomics reveals the evolutionary origins of lichenization in chlorophyte algae.</title>
        <authorList>
            <person name="Puginier C."/>
            <person name="Libourel C."/>
            <person name="Otte J."/>
            <person name="Skaloud P."/>
            <person name="Haon M."/>
            <person name="Grisel S."/>
            <person name="Petersen M."/>
            <person name="Berrin J.G."/>
            <person name="Delaux P.M."/>
            <person name="Dal Grande F."/>
            <person name="Keller J."/>
        </authorList>
    </citation>
    <scope>NUCLEOTIDE SEQUENCE [LARGE SCALE GENOMIC DNA]</scope>
    <source>
        <strain evidence="6 7">SAG 2036</strain>
    </source>
</reference>
<dbReference type="InterPro" id="IPR057264">
    <property type="entry name" value="Ribosomal_uL24_C"/>
</dbReference>
<dbReference type="GO" id="GO:0003723">
    <property type="term" value="F:RNA binding"/>
    <property type="evidence" value="ECO:0007669"/>
    <property type="project" value="InterPro"/>
</dbReference>
<dbReference type="HAMAP" id="MF_01326_B">
    <property type="entry name" value="Ribosomal_uL24_B"/>
    <property type="match status" value="1"/>
</dbReference>
<proteinExistence type="inferred from homology"/>
<dbReference type="SUPFAM" id="SSF50104">
    <property type="entry name" value="Translation proteins SH3-like domain"/>
    <property type="match status" value="1"/>
</dbReference>
<dbReference type="EMBL" id="JALJOQ010000096">
    <property type="protein sequence ID" value="KAK9798588.1"/>
    <property type="molecule type" value="Genomic_DNA"/>
</dbReference>
<dbReference type="PANTHER" id="PTHR12903">
    <property type="entry name" value="MITOCHONDRIAL RIBOSOMAL PROTEIN L24"/>
    <property type="match status" value="1"/>
</dbReference>
<gene>
    <name evidence="6" type="ORF">WJX73_004725</name>
</gene>
<name>A0AAW1NXQ5_9CHLO</name>
<feature type="domain" description="KOW" evidence="5">
    <location>
        <begin position="18"/>
        <end position="45"/>
    </location>
</feature>
<dbReference type="NCBIfam" id="TIGR01079">
    <property type="entry name" value="rplX_bact"/>
    <property type="match status" value="1"/>
</dbReference>
<dbReference type="InterPro" id="IPR003256">
    <property type="entry name" value="Ribosomal_uL24"/>
</dbReference>
<dbReference type="InterPro" id="IPR014722">
    <property type="entry name" value="Rib_uL2_dom2"/>
</dbReference>
<comment type="similarity">
    <text evidence="1 4">Belongs to the universal ribosomal protein uL24 family.</text>
</comment>
<sequence>MTVVRRAIKSMFARDKWKILRGDTVFIAAGKDKGQIGTVTKVYRDSKIPKVLVQGRNLNKRFVKRAKDNPGGVVSVESPIHYSNVSLLDPVTSSPVRTSFRFLEDGTKVRVTRGRKATQSFVPRPDALKQRRKPIPLPGAKDTDASVAAMETYSPQQYPQQWLQQLQSFPAPKGMPPQAYVRKFSTCNCNSGDSAATPLLHQLEFTAHGRARGVSSLKRSAGLSTFASRPFVL</sequence>
<dbReference type="Pfam" id="PF00467">
    <property type="entry name" value="KOW"/>
    <property type="match status" value="1"/>
</dbReference>
<organism evidence="6 7">
    <name type="scientific">Symbiochloris irregularis</name>
    <dbReference type="NCBI Taxonomy" id="706552"/>
    <lineage>
        <taxon>Eukaryota</taxon>
        <taxon>Viridiplantae</taxon>
        <taxon>Chlorophyta</taxon>
        <taxon>core chlorophytes</taxon>
        <taxon>Trebouxiophyceae</taxon>
        <taxon>Trebouxiales</taxon>
        <taxon>Trebouxiaceae</taxon>
        <taxon>Symbiochloris</taxon>
    </lineage>
</organism>
<keyword evidence="7" id="KW-1185">Reference proteome</keyword>
<dbReference type="GO" id="GO:0003735">
    <property type="term" value="F:structural constituent of ribosome"/>
    <property type="evidence" value="ECO:0007669"/>
    <property type="project" value="InterPro"/>
</dbReference>
<evidence type="ECO:0000313" key="7">
    <source>
        <dbReference type="Proteomes" id="UP001465755"/>
    </source>
</evidence>
<comment type="caution">
    <text evidence="6">The sequence shown here is derived from an EMBL/GenBank/DDBJ whole genome shotgun (WGS) entry which is preliminary data.</text>
</comment>
<dbReference type="CDD" id="cd06089">
    <property type="entry name" value="KOW_RPL26"/>
    <property type="match status" value="1"/>
</dbReference>
<dbReference type="InterPro" id="IPR008991">
    <property type="entry name" value="Translation_prot_SH3-like_sf"/>
</dbReference>
<accession>A0AAW1NXQ5</accession>
<protein>
    <recommendedName>
        <fullName evidence="5">KOW domain-containing protein</fullName>
    </recommendedName>
</protein>
<dbReference type="GO" id="GO:0005840">
    <property type="term" value="C:ribosome"/>
    <property type="evidence" value="ECO:0007669"/>
    <property type="project" value="UniProtKB-KW"/>
</dbReference>
<keyword evidence="2 4" id="KW-0689">Ribosomal protein</keyword>
<keyword evidence="3 4" id="KW-0687">Ribonucleoprotein</keyword>
<evidence type="ECO:0000256" key="4">
    <source>
        <dbReference type="RuleBase" id="RU003477"/>
    </source>
</evidence>
<dbReference type="PROSITE" id="PS01108">
    <property type="entry name" value="RIBOSOMAL_L24"/>
    <property type="match status" value="1"/>
</dbReference>
<evidence type="ECO:0000256" key="2">
    <source>
        <dbReference type="ARBA" id="ARBA00022980"/>
    </source>
</evidence>
<dbReference type="InterPro" id="IPR005825">
    <property type="entry name" value="Ribosomal_uL24_CS"/>
</dbReference>